<feature type="domain" description="HTH iclR-type" evidence="4">
    <location>
        <begin position="14"/>
        <end position="76"/>
    </location>
</feature>
<evidence type="ECO:0000256" key="2">
    <source>
        <dbReference type="ARBA" id="ARBA00023125"/>
    </source>
</evidence>
<dbReference type="InterPro" id="IPR050707">
    <property type="entry name" value="HTH_MetabolicPath_Reg"/>
</dbReference>
<keyword evidence="3" id="KW-0804">Transcription</keyword>
<dbReference type="SMART" id="SM00346">
    <property type="entry name" value="HTH_ICLR"/>
    <property type="match status" value="1"/>
</dbReference>
<dbReference type="InterPro" id="IPR011991">
    <property type="entry name" value="ArsR-like_HTH"/>
</dbReference>
<dbReference type="Gene3D" id="1.10.10.10">
    <property type="entry name" value="Winged helix-like DNA-binding domain superfamily/Winged helix DNA-binding domain"/>
    <property type="match status" value="1"/>
</dbReference>
<protein>
    <submittedName>
        <fullName evidence="6">IclR family transcriptional regulator</fullName>
    </submittedName>
</protein>
<evidence type="ECO:0000256" key="3">
    <source>
        <dbReference type="ARBA" id="ARBA00023163"/>
    </source>
</evidence>
<feature type="domain" description="IclR-ED" evidence="5">
    <location>
        <begin position="77"/>
        <end position="261"/>
    </location>
</feature>
<gene>
    <name evidence="6" type="ORF">GCM10010913_30720</name>
</gene>
<dbReference type="InterPro" id="IPR005471">
    <property type="entry name" value="Tscrpt_reg_IclR_N"/>
</dbReference>
<dbReference type="SUPFAM" id="SSF55781">
    <property type="entry name" value="GAF domain-like"/>
    <property type="match status" value="1"/>
</dbReference>
<proteinExistence type="predicted"/>
<dbReference type="SUPFAM" id="SSF46785">
    <property type="entry name" value="Winged helix' DNA-binding domain"/>
    <property type="match status" value="1"/>
</dbReference>
<dbReference type="EMBL" id="BMIW01000023">
    <property type="protein sequence ID" value="GGG06736.1"/>
    <property type="molecule type" value="Genomic_DNA"/>
</dbReference>
<dbReference type="PANTHER" id="PTHR30136">
    <property type="entry name" value="HELIX-TURN-HELIX TRANSCRIPTIONAL REGULATOR, ICLR FAMILY"/>
    <property type="match status" value="1"/>
</dbReference>
<dbReference type="Pfam" id="PF09339">
    <property type="entry name" value="HTH_IclR"/>
    <property type="match status" value="1"/>
</dbReference>
<comment type="caution">
    <text evidence="6">The sequence shown here is derived from an EMBL/GenBank/DDBJ whole genome shotgun (WGS) entry which is preliminary data.</text>
</comment>
<organism evidence="6 7">
    <name type="scientific">Paenibacillus aceti</name>
    <dbReference type="NCBI Taxonomy" id="1820010"/>
    <lineage>
        <taxon>Bacteria</taxon>
        <taxon>Bacillati</taxon>
        <taxon>Bacillota</taxon>
        <taxon>Bacilli</taxon>
        <taxon>Bacillales</taxon>
        <taxon>Paenibacillaceae</taxon>
        <taxon>Paenibacillus</taxon>
    </lineage>
</organism>
<name>A0ABQ1VZB9_9BACL</name>
<dbReference type="PROSITE" id="PS51078">
    <property type="entry name" value="ICLR_ED"/>
    <property type="match status" value="1"/>
</dbReference>
<sequence>MCPVQESPKKPQINMSSEKLLSILELLAEIGEPIRLLDISKELGINNSTTLRFLNTMMKCGYVAQDPETLKYYLTYKICNIANKVSSKTNIRSIAADYLKEITKIFGESVCLSLEQDMKVVYIDVVEGPDQMIRSMQRIGNVAPLYCTAVGKVFLTQYSEKQLDHYVEICGLSRITPKTLTSKQQLLDELELVKKNGYAIDEEECEIGARCVASPIYDYSGKIIAGVSVTGPVTRFTQSFIADRVEYLLKATHDISIKLGYDY</sequence>
<dbReference type="PANTHER" id="PTHR30136:SF35">
    <property type="entry name" value="HTH-TYPE TRANSCRIPTIONAL REGULATOR RV1719"/>
    <property type="match status" value="1"/>
</dbReference>
<dbReference type="InterPro" id="IPR036390">
    <property type="entry name" value="WH_DNA-bd_sf"/>
</dbReference>
<evidence type="ECO:0000259" key="5">
    <source>
        <dbReference type="PROSITE" id="PS51078"/>
    </source>
</evidence>
<keyword evidence="2" id="KW-0238">DNA-binding</keyword>
<dbReference type="InterPro" id="IPR014757">
    <property type="entry name" value="Tscrpt_reg_IclR_C"/>
</dbReference>
<evidence type="ECO:0000313" key="7">
    <source>
        <dbReference type="Proteomes" id="UP000608420"/>
    </source>
</evidence>
<accession>A0ABQ1VZB9</accession>
<evidence type="ECO:0000259" key="4">
    <source>
        <dbReference type="PROSITE" id="PS51077"/>
    </source>
</evidence>
<reference evidence="7" key="1">
    <citation type="journal article" date="2019" name="Int. J. Syst. Evol. Microbiol.">
        <title>The Global Catalogue of Microorganisms (GCM) 10K type strain sequencing project: providing services to taxonomists for standard genome sequencing and annotation.</title>
        <authorList>
            <consortium name="The Broad Institute Genomics Platform"/>
            <consortium name="The Broad Institute Genome Sequencing Center for Infectious Disease"/>
            <person name="Wu L."/>
            <person name="Ma J."/>
        </authorList>
    </citation>
    <scope>NUCLEOTIDE SEQUENCE [LARGE SCALE GENOMIC DNA]</scope>
    <source>
        <strain evidence="7">CGMCC 1.15420</strain>
    </source>
</reference>
<dbReference type="Gene3D" id="3.30.450.40">
    <property type="match status" value="1"/>
</dbReference>
<dbReference type="Proteomes" id="UP000608420">
    <property type="component" value="Unassembled WGS sequence"/>
</dbReference>
<dbReference type="InterPro" id="IPR029016">
    <property type="entry name" value="GAF-like_dom_sf"/>
</dbReference>
<dbReference type="CDD" id="cd00090">
    <property type="entry name" value="HTH_ARSR"/>
    <property type="match status" value="1"/>
</dbReference>
<keyword evidence="7" id="KW-1185">Reference proteome</keyword>
<dbReference type="Pfam" id="PF01614">
    <property type="entry name" value="IclR_C"/>
    <property type="match status" value="1"/>
</dbReference>
<keyword evidence="1" id="KW-0805">Transcription regulation</keyword>
<evidence type="ECO:0000313" key="6">
    <source>
        <dbReference type="EMBL" id="GGG06736.1"/>
    </source>
</evidence>
<dbReference type="InterPro" id="IPR036388">
    <property type="entry name" value="WH-like_DNA-bd_sf"/>
</dbReference>
<evidence type="ECO:0000256" key="1">
    <source>
        <dbReference type="ARBA" id="ARBA00023015"/>
    </source>
</evidence>
<dbReference type="PROSITE" id="PS51077">
    <property type="entry name" value="HTH_ICLR"/>
    <property type="match status" value="1"/>
</dbReference>